<gene>
    <name evidence="2" type="ORF">KC980_02750</name>
</gene>
<protein>
    <submittedName>
        <fullName evidence="2">Uncharacterized protein</fullName>
    </submittedName>
</protein>
<sequence length="97" mass="10938">MHKHNEHSFDKHNLFKSSLLFMSLLVLLVVPVVFVGFSAGTYSTGSSTSTVLGAKTSVIENKSKTSWFSFDYWFGEKVSAEDDMFSSLPNYFIISKR</sequence>
<proteinExistence type="predicted"/>
<keyword evidence="1" id="KW-0472">Membrane</keyword>
<evidence type="ECO:0000313" key="3">
    <source>
        <dbReference type="Proteomes" id="UP000740557"/>
    </source>
</evidence>
<dbReference type="AlphaFoldDB" id="A0A955J1U6"/>
<evidence type="ECO:0000256" key="1">
    <source>
        <dbReference type="SAM" id="Phobius"/>
    </source>
</evidence>
<keyword evidence="1" id="KW-0812">Transmembrane</keyword>
<name>A0A955J1U6_UNCKA</name>
<feature type="transmembrane region" description="Helical" evidence="1">
    <location>
        <begin position="20"/>
        <end position="42"/>
    </location>
</feature>
<reference evidence="2" key="1">
    <citation type="submission" date="2020-04" db="EMBL/GenBank/DDBJ databases">
        <authorList>
            <person name="Zhang T."/>
        </authorList>
    </citation>
    <scope>NUCLEOTIDE SEQUENCE</scope>
    <source>
        <strain evidence="2">HKST-UBA79</strain>
    </source>
</reference>
<keyword evidence="1" id="KW-1133">Transmembrane helix</keyword>
<accession>A0A955J1U6</accession>
<dbReference type="Proteomes" id="UP000740557">
    <property type="component" value="Unassembled WGS sequence"/>
</dbReference>
<organism evidence="2 3">
    <name type="scientific">candidate division WWE3 bacterium</name>
    <dbReference type="NCBI Taxonomy" id="2053526"/>
    <lineage>
        <taxon>Bacteria</taxon>
        <taxon>Katanobacteria</taxon>
    </lineage>
</organism>
<dbReference type="EMBL" id="JAGQNX010000078">
    <property type="protein sequence ID" value="MCA9308404.1"/>
    <property type="molecule type" value="Genomic_DNA"/>
</dbReference>
<reference evidence="2" key="2">
    <citation type="journal article" date="2021" name="Microbiome">
        <title>Successional dynamics and alternative stable states in a saline activated sludge microbial community over 9 years.</title>
        <authorList>
            <person name="Wang Y."/>
            <person name="Ye J."/>
            <person name="Ju F."/>
            <person name="Liu L."/>
            <person name="Boyd J.A."/>
            <person name="Deng Y."/>
            <person name="Parks D.H."/>
            <person name="Jiang X."/>
            <person name="Yin X."/>
            <person name="Woodcroft B.J."/>
            <person name="Tyson G.W."/>
            <person name="Hugenholtz P."/>
            <person name="Polz M.F."/>
            <person name="Zhang T."/>
        </authorList>
    </citation>
    <scope>NUCLEOTIDE SEQUENCE</scope>
    <source>
        <strain evidence="2">HKST-UBA79</strain>
    </source>
</reference>
<comment type="caution">
    <text evidence="2">The sequence shown here is derived from an EMBL/GenBank/DDBJ whole genome shotgun (WGS) entry which is preliminary data.</text>
</comment>
<evidence type="ECO:0000313" key="2">
    <source>
        <dbReference type="EMBL" id="MCA9308404.1"/>
    </source>
</evidence>